<name>A0A7X3SQ30_9HYPH</name>
<reference evidence="3 4" key="2">
    <citation type="submission" date="2020-01" db="EMBL/GenBank/DDBJ databases">
        <title>Microvirga sp. nov., an arsenate reduction bacterium isolated from Tibet hotspring sediments.</title>
        <authorList>
            <person name="Xian W.-D."/>
            <person name="Li W.-J."/>
        </authorList>
    </citation>
    <scope>NUCLEOTIDE SEQUENCE [LARGE SCALE GENOMIC DNA]</scope>
    <source>
        <strain evidence="3 4">KCTC 23863</strain>
    </source>
</reference>
<dbReference type="EMBL" id="WURB01000011">
    <property type="protein sequence ID" value="MXQ12890.1"/>
    <property type="molecule type" value="Genomic_DNA"/>
</dbReference>
<proteinExistence type="predicted"/>
<dbReference type="InterPro" id="IPR050194">
    <property type="entry name" value="Glycosyltransferase_grp1"/>
</dbReference>
<dbReference type="RefSeq" id="WP_160885476.1">
    <property type="nucleotide sequence ID" value="NZ_WURB01000011.1"/>
</dbReference>
<dbReference type="AlphaFoldDB" id="A0A7X3SQ30"/>
<dbReference type="CDD" id="cd03794">
    <property type="entry name" value="GT4_WbuB-like"/>
    <property type="match status" value="1"/>
</dbReference>
<dbReference type="OrthoDB" id="9783380at2"/>
<evidence type="ECO:0000259" key="1">
    <source>
        <dbReference type="Pfam" id="PF00534"/>
    </source>
</evidence>
<feature type="domain" description="Glycosyltransferase subfamily 4-like N-terminal" evidence="2">
    <location>
        <begin position="67"/>
        <end position="247"/>
    </location>
</feature>
<evidence type="ECO:0000313" key="3">
    <source>
        <dbReference type="EMBL" id="MXQ12890.1"/>
    </source>
</evidence>
<dbReference type="Gene3D" id="3.40.50.2000">
    <property type="entry name" value="Glycogen Phosphorylase B"/>
    <property type="match status" value="2"/>
</dbReference>
<dbReference type="PANTHER" id="PTHR45947">
    <property type="entry name" value="SULFOQUINOVOSYL TRANSFERASE SQD2"/>
    <property type="match status" value="1"/>
</dbReference>
<comment type="caution">
    <text evidence="3">The sequence shown here is derived from an EMBL/GenBank/DDBJ whole genome shotgun (WGS) entry which is preliminary data.</text>
</comment>
<keyword evidence="3" id="KW-0808">Transferase</keyword>
<dbReference type="InterPro" id="IPR028098">
    <property type="entry name" value="Glyco_trans_4-like_N"/>
</dbReference>
<evidence type="ECO:0000259" key="2">
    <source>
        <dbReference type="Pfam" id="PF13579"/>
    </source>
</evidence>
<gene>
    <name evidence="3" type="ORF">GR328_15760</name>
</gene>
<feature type="domain" description="Glycosyl transferase family 1" evidence="1">
    <location>
        <begin position="271"/>
        <end position="432"/>
    </location>
</feature>
<dbReference type="Pfam" id="PF13579">
    <property type="entry name" value="Glyco_trans_4_4"/>
    <property type="match status" value="1"/>
</dbReference>
<dbReference type="GO" id="GO:0016758">
    <property type="term" value="F:hexosyltransferase activity"/>
    <property type="evidence" value="ECO:0007669"/>
    <property type="project" value="TreeGrafter"/>
</dbReference>
<sequence>MSGTEIRSLTSARLRRILQIYRIARDEVHLLRNGFLQDLPSIQRAIEKVPRRGIYLTDNSLPFHSAGYAMRSHGLVSGMRMCGIDTTIITRLGYPQIIEDFRHVRPRGIERIEEVPYDRLDADATQLTALSNREYIKLNVQAVIEAADRIRPSVIHAASNFVTGLTAVAAARALRIPSVYEVRGLWEITALSREPSYINTLHYAHAVRLETEACLAADRVIAITGALKDELVRRGVPSGKIDVVPNGVDTGRFSPGSRDVALGLRLGLTPEHVVIGYVGSILDYEGLDDLLHAVRICIDQGVANLRLLIVGDGAAYESCVALAEDLELGEHVIFTGRVPHHEAEAYYSLIDITPFPRKPLPVCEMVSPLKPFEAMAMGKCVVVSSVAALAEIVGDRPIGFVYQKGSVDDLARTLLRVASDRDLRVKVGQEARLFVAAERDWRFLAQRVIEVYEKLPGWKMESV</sequence>
<dbReference type="SUPFAM" id="SSF53756">
    <property type="entry name" value="UDP-Glycosyltransferase/glycogen phosphorylase"/>
    <property type="match status" value="1"/>
</dbReference>
<dbReference type="Proteomes" id="UP000436483">
    <property type="component" value="Unassembled WGS sequence"/>
</dbReference>
<accession>A0A7X3SQ30</accession>
<dbReference type="PANTHER" id="PTHR45947:SF3">
    <property type="entry name" value="SULFOQUINOVOSYL TRANSFERASE SQD2"/>
    <property type="match status" value="1"/>
</dbReference>
<evidence type="ECO:0000313" key="4">
    <source>
        <dbReference type="Proteomes" id="UP000436483"/>
    </source>
</evidence>
<dbReference type="InterPro" id="IPR001296">
    <property type="entry name" value="Glyco_trans_1"/>
</dbReference>
<reference evidence="3 4" key="1">
    <citation type="submission" date="2019-12" db="EMBL/GenBank/DDBJ databases">
        <authorList>
            <person name="Yuan C.-G."/>
        </authorList>
    </citation>
    <scope>NUCLEOTIDE SEQUENCE [LARGE SCALE GENOMIC DNA]</scope>
    <source>
        <strain evidence="3 4">KCTC 23863</strain>
    </source>
</reference>
<dbReference type="Pfam" id="PF00534">
    <property type="entry name" value="Glycos_transf_1"/>
    <property type="match status" value="1"/>
</dbReference>
<keyword evidence="4" id="KW-1185">Reference proteome</keyword>
<organism evidence="3 4">
    <name type="scientific">Microvirga makkahensis</name>
    <dbReference type="NCBI Taxonomy" id="1128670"/>
    <lineage>
        <taxon>Bacteria</taxon>
        <taxon>Pseudomonadati</taxon>
        <taxon>Pseudomonadota</taxon>
        <taxon>Alphaproteobacteria</taxon>
        <taxon>Hyphomicrobiales</taxon>
        <taxon>Methylobacteriaceae</taxon>
        <taxon>Microvirga</taxon>
    </lineage>
</organism>
<protein>
    <submittedName>
        <fullName evidence="3">Glycosyltransferase</fullName>
    </submittedName>
</protein>